<proteinExistence type="predicted"/>
<organism evidence="1">
    <name type="scientific">uncultured Caudovirales phage</name>
    <dbReference type="NCBI Taxonomy" id="2100421"/>
    <lineage>
        <taxon>Viruses</taxon>
        <taxon>Duplodnaviria</taxon>
        <taxon>Heunggongvirae</taxon>
        <taxon>Uroviricota</taxon>
        <taxon>Caudoviricetes</taxon>
        <taxon>Peduoviridae</taxon>
        <taxon>Maltschvirus</taxon>
        <taxon>Maltschvirus maltsch</taxon>
    </lineage>
</organism>
<sequence>MADNVDIKDASNATQPIATDQIGGAHFQRVKLDFRADGFTQPVTAVDPLPIRGTVNEDSSAASGDFGVFALGVRRDDTSGTNPTSVTGDYSEFSVNRKGATQVVPAASTLRVFRSAFLISTFVATATDIFALFGNGTTLVEVFKITVTGVANTAASRPVYLQKRYAANTGSTPVAKTAVRLFSGDTAAVSAPVVYTVTNPVIAGNEGDIGTKLIALTAVTSGTTFVTEWEFPRKSVILSSTAQGIALNWGGAAIDPGMVMAVEIEWAEYIA</sequence>
<reference evidence="1" key="1">
    <citation type="submission" date="2020-04" db="EMBL/GenBank/DDBJ databases">
        <authorList>
            <person name="Chiriac C."/>
            <person name="Salcher M."/>
            <person name="Ghai R."/>
            <person name="Kavagutti S V."/>
        </authorList>
    </citation>
    <scope>NUCLEOTIDE SEQUENCE</scope>
</reference>
<name>A0A6J5N2C3_9CAUD</name>
<evidence type="ECO:0000313" key="1">
    <source>
        <dbReference type="EMBL" id="CAB4153224.1"/>
    </source>
</evidence>
<gene>
    <name evidence="1" type="ORF">UFOVP602_48</name>
</gene>
<dbReference type="EMBL" id="LR796591">
    <property type="protein sequence ID" value="CAB4153224.1"/>
    <property type="molecule type" value="Genomic_DNA"/>
</dbReference>
<protein>
    <submittedName>
        <fullName evidence="1">Uncharacterized protein</fullName>
    </submittedName>
</protein>
<accession>A0A6J5N2C3</accession>